<protein>
    <submittedName>
        <fullName evidence="1">Uncharacterized protein</fullName>
    </submittedName>
</protein>
<evidence type="ECO:0000313" key="1">
    <source>
        <dbReference type="EMBL" id="OAI07190.1"/>
    </source>
</evidence>
<comment type="caution">
    <text evidence="1">The sequence shown here is derived from an EMBL/GenBank/DDBJ whole genome shotgun (WGS) entry which is preliminary data.</text>
</comment>
<reference evidence="1 2" key="1">
    <citation type="submission" date="2016-03" db="EMBL/GenBank/DDBJ databases">
        <authorList>
            <person name="Ploux O."/>
        </authorList>
    </citation>
    <scope>NUCLEOTIDE SEQUENCE [LARGE SCALE GENOMIC DNA]</scope>
    <source>
        <strain evidence="1 2">R-45371</strain>
    </source>
</reference>
<dbReference type="AlphaFoldDB" id="A0A177MQK7"/>
<proteinExistence type="predicted"/>
<sequence length="195" mass="21592">MKFEVEIDDELVGALASSISAQLNADPVKRERLAGFALGQVLGWMAGRSSFQSMTEQHTEWLTQLLPLFYADDVPSAERIFNNFSVPYGRAAYISRVLLEKQHSAWREKGRNTLMTGLTAKQAEAGKNIADGDALRYVPVSLDNIAYRELTVILEEIFRLDPTLAPPVNKAASPGRRTVDIPSQLFEQIIAQLGA</sequence>
<name>A0A177MQK7_METMH</name>
<evidence type="ECO:0000313" key="2">
    <source>
        <dbReference type="Proteomes" id="UP000077763"/>
    </source>
</evidence>
<accession>A0A177MQK7</accession>
<dbReference type="EMBL" id="LUUH01000029">
    <property type="protein sequence ID" value="OAI07190.1"/>
    <property type="molecule type" value="Genomic_DNA"/>
</dbReference>
<organism evidence="1 2">
    <name type="scientific">Methylomonas methanica</name>
    <dbReference type="NCBI Taxonomy" id="421"/>
    <lineage>
        <taxon>Bacteria</taxon>
        <taxon>Pseudomonadati</taxon>
        <taxon>Pseudomonadota</taxon>
        <taxon>Gammaproteobacteria</taxon>
        <taxon>Methylococcales</taxon>
        <taxon>Methylococcaceae</taxon>
        <taxon>Methylomonas</taxon>
    </lineage>
</organism>
<dbReference type="RefSeq" id="WP_064035882.1">
    <property type="nucleotide sequence ID" value="NZ_LUUH01000029.1"/>
</dbReference>
<gene>
    <name evidence="1" type="ORF">A1353_07490</name>
</gene>
<dbReference type="Proteomes" id="UP000077763">
    <property type="component" value="Unassembled WGS sequence"/>
</dbReference>